<dbReference type="VEuPathDB" id="ToxoDB:ETH_00031470"/>
<gene>
    <name evidence="2" type="ORF">ETH_00031470</name>
</gene>
<evidence type="ECO:0000313" key="3">
    <source>
        <dbReference type="Proteomes" id="UP000030747"/>
    </source>
</evidence>
<dbReference type="EMBL" id="HG675748">
    <property type="protein sequence ID" value="CDJ42997.1"/>
    <property type="molecule type" value="Genomic_DNA"/>
</dbReference>
<sequence length="572" mass="63363">MYFCRLKKKNHFNAREFLRRLAGREEGEEQESTSSHFRQETCGMLDVAEGLMPTHLLEASPFSLEMPGEQTSEGPPRKRRKSGDSSSSEVDPEEPPAVPPVDDWWLKPTEYETQEKLSPDQESPSSALSSSPLTQSEGCHPDLACLEPLSPLLDEEMDKAVQKSVQAYVASAKSKENLSYLVTVEAPDTLSNVAKELFSDETVLRQLIGLVEGEIDVALAPAKDTPSGPPVGESSADASSSDNISSPSPSIQQQKEVPSTSGAKGSSEHSAHSQTPSESEKSEEEGSLQDKTTRETIETTKESSAPCEAPYEFTLAAESSPSGDSSDLEARAAEVAQAVDPKEAPSEGSSSLLQILRKPQKVLPYPGDKNHPYYRLPTPAATQPEGSDMDRFDEHFVFFVAEPSAGAAAKLLPIREILLKSKVDEVDVRYLVHHGEQLVAYAFKYLTTDLRKKPLYRAREHLCRRVLAADALWALCEVVGPPMRKEVWWDKLMGLMAGTSCDKNQPRNAEKHPFVRDLVDALQLYREGNRPEPEVVVKLKRVMFRAPCMMDEFKSPLWEPWRQDDKLYGSTS</sequence>
<keyword evidence="3" id="KW-1185">Reference proteome</keyword>
<reference evidence="2" key="1">
    <citation type="submission" date="2013-10" db="EMBL/GenBank/DDBJ databases">
        <title>Genomic analysis of the causative agents of coccidiosis in chickens.</title>
        <authorList>
            <person name="Reid A.J."/>
            <person name="Blake D."/>
            <person name="Billington K."/>
            <person name="Browne H."/>
            <person name="Dunn M."/>
            <person name="Hung S."/>
            <person name="Kawahara F."/>
            <person name="Miranda-Saavedra D."/>
            <person name="Mourier T."/>
            <person name="Nagra H."/>
            <person name="Otto T.D."/>
            <person name="Rawlings N."/>
            <person name="Sanchez A."/>
            <person name="Sanders M."/>
            <person name="Subramaniam C."/>
            <person name="Tay Y."/>
            <person name="Dear P."/>
            <person name="Doerig C."/>
            <person name="Gruber A."/>
            <person name="Parkinson J."/>
            <person name="Shirley M."/>
            <person name="Wan K.L."/>
            <person name="Berriman M."/>
            <person name="Tomley F."/>
            <person name="Pain A."/>
        </authorList>
    </citation>
    <scope>NUCLEOTIDE SEQUENCE [LARGE SCALE GENOMIC DNA]</scope>
    <source>
        <strain evidence="2">Houghton</strain>
    </source>
</reference>
<dbReference type="AlphaFoldDB" id="U6KXY2"/>
<accession>U6KXY2</accession>
<feature type="compositionally biased region" description="Polar residues" evidence="1">
    <location>
        <begin position="252"/>
        <end position="264"/>
    </location>
</feature>
<organism evidence="2 3">
    <name type="scientific">Eimeria tenella</name>
    <name type="common">Coccidian parasite</name>
    <dbReference type="NCBI Taxonomy" id="5802"/>
    <lineage>
        <taxon>Eukaryota</taxon>
        <taxon>Sar</taxon>
        <taxon>Alveolata</taxon>
        <taxon>Apicomplexa</taxon>
        <taxon>Conoidasida</taxon>
        <taxon>Coccidia</taxon>
        <taxon>Eucoccidiorida</taxon>
        <taxon>Eimeriorina</taxon>
        <taxon>Eimeriidae</taxon>
        <taxon>Eimeria</taxon>
    </lineage>
</organism>
<dbReference type="Proteomes" id="UP000030747">
    <property type="component" value="Unassembled WGS sequence"/>
</dbReference>
<dbReference type="OMA" id="LYCATEV"/>
<dbReference type="GeneID" id="25255365"/>
<dbReference type="OrthoDB" id="348121at2759"/>
<proteinExistence type="predicted"/>
<feature type="compositionally biased region" description="Basic and acidic residues" evidence="1">
    <location>
        <begin position="291"/>
        <end position="301"/>
    </location>
</feature>
<dbReference type="RefSeq" id="XP_013233747.1">
    <property type="nucleotide sequence ID" value="XM_013378293.1"/>
</dbReference>
<dbReference type="VEuPathDB" id="ToxoDB:ETH2_1579500"/>
<evidence type="ECO:0000256" key="1">
    <source>
        <dbReference type="SAM" id="MobiDB-lite"/>
    </source>
</evidence>
<feature type="compositionally biased region" description="Basic and acidic residues" evidence="1">
    <location>
        <begin position="109"/>
        <end position="119"/>
    </location>
</feature>
<reference evidence="2" key="2">
    <citation type="submission" date="2013-10" db="EMBL/GenBank/DDBJ databases">
        <authorList>
            <person name="Aslett M."/>
        </authorList>
    </citation>
    <scope>NUCLEOTIDE SEQUENCE [LARGE SCALE GENOMIC DNA]</scope>
    <source>
        <strain evidence="2">Houghton</strain>
    </source>
</reference>
<feature type="region of interest" description="Disordered" evidence="1">
    <location>
        <begin position="60"/>
        <end position="142"/>
    </location>
</feature>
<feature type="compositionally biased region" description="Low complexity" evidence="1">
    <location>
        <begin position="234"/>
        <end position="251"/>
    </location>
</feature>
<feature type="region of interest" description="Disordered" evidence="1">
    <location>
        <begin position="220"/>
        <end position="351"/>
    </location>
</feature>
<evidence type="ECO:0000313" key="2">
    <source>
        <dbReference type="EMBL" id="CDJ42997.1"/>
    </source>
</evidence>
<feature type="compositionally biased region" description="Low complexity" evidence="1">
    <location>
        <begin position="120"/>
        <end position="137"/>
    </location>
</feature>
<protein>
    <submittedName>
        <fullName evidence="2">Uncharacterized protein</fullName>
    </submittedName>
</protein>
<name>U6KXY2_EIMTE</name>